<dbReference type="InterPro" id="IPR036271">
    <property type="entry name" value="Tet_transcr_reg_TetR-rel_C_sf"/>
</dbReference>
<evidence type="ECO:0000256" key="3">
    <source>
        <dbReference type="ARBA" id="ARBA00023125"/>
    </source>
</evidence>
<evidence type="ECO:0000259" key="6">
    <source>
        <dbReference type="PROSITE" id="PS50977"/>
    </source>
</evidence>
<dbReference type="PANTHER" id="PTHR30055:SF241">
    <property type="entry name" value="TRANSCRIPTIONAL REGULATORY PROTEIN"/>
    <property type="match status" value="1"/>
</dbReference>
<reference evidence="8" key="1">
    <citation type="journal article" date="2019" name="Int. J. Syst. Evol. Microbiol.">
        <title>The Global Catalogue of Microorganisms (GCM) 10K type strain sequencing project: providing services to taxonomists for standard genome sequencing and annotation.</title>
        <authorList>
            <consortium name="The Broad Institute Genomics Platform"/>
            <consortium name="The Broad Institute Genome Sequencing Center for Infectious Disease"/>
            <person name="Wu L."/>
            <person name="Ma J."/>
        </authorList>
    </citation>
    <scope>NUCLEOTIDE SEQUENCE [LARGE SCALE GENOMIC DNA]</scope>
    <source>
        <strain evidence="8">JCM 16925</strain>
    </source>
</reference>
<dbReference type="PROSITE" id="PS50977">
    <property type="entry name" value="HTH_TETR_2"/>
    <property type="match status" value="1"/>
</dbReference>
<protein>
    <submittedName>
        <fullName evidence="7">TetR/AcrR family transcriptional regulator</fullName>
    </submittedName>
</protein>
<evidence type="ECO:0000256" key="5">
    <source>
        <dbReference type="PROSITE-ProRule" id="PRU00335"/>
    </source>
</evidence>
<gene>
    <name evidence="7" type="ORF">GCM10022233_09110</name>
</gene>
<keyword evidence="2" id="KW-0805">Transcription regulation</keyword>
<evidence type="ECO:0000256" key="4">
    <source>
        <dbReference type="ARBA" id="ARBA00023163"/>
    </source>
</evidence>
<name>A0ABP7UFV1_9ACTN</name>
<dbReference type="Pfam" id="PF13977">
    <property type="entry name" value="TetR_C_6"/>
    <property type="match status" value="1"/>
</dbReference>
<keyword evidence="4" id="KW-0804">Transcription</keyword>
<proteinExistence type="predicted"/>
<accession>A0ABP7UFV1</accession>
<dbReference type="Gene3D" id="1.10.357.10">
    <property type="entry name" value="Tetracycline Repressor, domain 2"/>
    <property type="match status" value="1"/>
</dbReference>
<evidence type="ECO:0000313" key="8">
    <source>
        <dbReference type="Proteomes" id="UP001499984"/>
    </source>
</evidence>
<dbReference type="Pfam" id="PF00440">
    <property type="entry name" value="TetR_N"/>
    <property type="match status" value="1"/>
</dbReference>
<feature type="DNA-binding region" description="H-T-H motif" evidence="5">
    <location>
        <begin position="86"/>
        <end position="105"/>
    </location>
</feature>
<dbReference type="PANTHER" id="PTHR30055">
    <property type="entry name" value="HTH-TYPE TRANSCRIPTIONAL REGULATOR RUTR"/>
    <property type="match status" value="1"/>
</dbReference>
<dbReference type="EMBL" id="BAAAZY010000004">
    <property type="protein sequence ID" value="GAA4042315.1"/>
    <property type="molecule type" value="Genomic_DNA"/>
</dbReference>
<dbReference type="SUPFAM" id="SSF48498">
    <property type="entry name" value="Tetracyclin repressor-like, C-terminal domain"/>
    <property type="match status" value="1"/>
</dbReference>
<evidence type="ECO:0000256" key="2">
    <source>
        <dbReference type="ARBA" id="ARBA00023015"/>
    </source>
</evidence>
<sequence>MLPAYPRIESLFPSNVRRIADGRPTDALPPLWIHLCIGYIHVSNGGPEMAVEETARRVTKRRVRTRANLLDAAFAVFAAKGFGRVSIEEVCEAAGYSRGAFYSNFDSLDELFFALYRQRADLIAEQVSGALAVDGPDLDVPAAVDRVTEVLLLDRDWLLVKTDFLVHAARDPAVAQSLLEHRARLRGAIADRLARARGHTELPAALGDIDGAAHAVVAAYDGVTTQLLLDRDIEHARVWLGQLLTALLTDGSDTTA</sequence>
<evidence type="ECO:0000256" key="1">
    <source>
        <dbReference type="ARBA" id="ARBA00022491"/>
    </source>
</evidence>
<keyword evidence="1" id="KW-0678">Repressor</keyword>
<evidence type="ECO:0000313" key="7">
    <source>
        <dbReference type="EMBL" id="GAA4042315.1"/>
    </source>
</evidence>
<dbReference type="PRINTS" id="PR00455">
    <property type="entry name" value="HTHTETR"/>
</dbReference>
<comment type="caution">
    <text evidence="7">The sequence shown here is derived from an EMBL/GenBank/DDBJ whole genome shotgun (WGS) entry which is preliminary data.</text>
</comment>
<dbReference type="InterPro" id="IPR050109">
    <property type="entry name" value="HTH-type_TetR-like_transc_reg"/>
</dbReference>
<dbReference type="InterPro" id="IPR001647">
    <property type="entry name" value="HTH_TetR"/>
</dbReference>
<organism evidence="7 8">
    <name type="scientific">Streptomyces shaanxiensis</name>
    <dbReference type="NCBI Taxonomy" id="653357"/>
    <lineage>
        <taxon>Bacteria</taxon>
        <taxon>Bacillati</taxon>
        <taxon>Actinomycetota</taxon>
        <taxon>Actinomycetes</taxon>
        <taxon>Kitasatosporales</taxon>
        <taxon>Streptomycetaceae</taxon>
        <taxon>Streptomyces</taxon>
    </lineage>
</organism>
<feature type="domain" description="HTH tetR-type" evidence="6">
    <location>
        <begin position="63"/>
        <end position="123"/>
    </location>
</feature>
<dbReference type="Proteomes" id="UP001499984">
    <property type="component" value="Unassembled WGS sequence"/>
</dbReference>
<dbReference type="InterPro" id="IPR039538">
    <property type="entry name" value="BetI_C"/>
</dbReference>
<dbReference type="SUPFAM" id="SSF46689">
    <property type="entry name" value="Homeodomain-like"/>
    <property type="match status" value="1"/>
</dbReference>
<keyword evidence="8" id="KW-1185">Reference proteome</keyword>
<dbReference type="InterPro" id="IPR009057">
    <property type="entry name" value="Homeodomain-like_sf"/>
</dbReference>
<keyword evidence="3 5" id="KW-0238">DNA-binding</keyword>